<dbReference type="InterPro" id="IPR031304">
    <property type="entry name" value="SLT_2"/>
</dbReference>
<dbReference type="EMBL" id="JADLZT010000007">
    <property type="protein sequence ID" value="MBF6025149.1"/>
    <property type="molecule type" value="Genomic_DNA"/>
</dbReference>
<keyword evidence="5" id="KW-1185">Reference proteome</keyword>
<dbReference type="Gene3D" id="1.10.8.350">
    <property type="entry name" value="Bacterial muramidase"/>
    <property type="match status" value="1"/>
</dbReference>
<dbReference type="InterPro" id="IPR023346">
    <property type="entry name" value="Lysozyme-like_dom_sf"/>
</dbReference>
<sequence>MTRRPYAQRALTRATMLSLTLALAACATQTPPTASHAAPASKHTAKPRTAVPGTQALPEPVTAMPLEQARAEFVRDTAAKYGVDPAYIESVLAKAQIRDAIVAAMSRPAEAKPWRDYRPIFITQSRIDGGQAFLAQNRDALARVQGQYGVPAEIIVSIIGVETSYGTNTGKYPVVDALYTLAFAYPRSGDPAKADRENRREAFFRGELAQLFALGKETGLDITTLTGSYAGAMGWGQFMPSSYREFAVDGNGDGRRDLFNSTDDVFASIANYFVKKGGWQRGGPVTVRATRADNAQEFATEELEPLYTLGDLATRGYRPLAEVAPTQHATLINLDGVNGPEYWLGFQNFYAITRYNISKHYAMAVYQLGEAIAGRAPPETAAPVAAAAAEQPPA</sequence>
<evidence type="ECO:0000256" key="2">
    <source>
        <dbReference type="SAM" id="SignalP"/>
    </source>
</evidence>
<feature type="domain" description="Transglycosylase SLT" evidence="3">
    <location>
        <begin position="68"/>
        <end position="369"/>
    </location>
</feature>
<reference evidence="4 5" key="1">
    <citation type="submission" date="2020-11" db="EMBL/GenBank/DDBJ databases">
        <title>Draft Genome Sequence and Secondary Metabolite Biosynthetic Potential of the Lysobacter niastensis Type strain DSM 18481.</title>
        <authorList>
            <person name="Turrini P."/>
            <person name="Artuso I."/>
            <person name="Tescari M."/>
            <person name="Lugli G.A."/>
            <person name="Frangipani E."/>
            <person name="Ventura M."/>
            <person name="Visca P."/>
        </authorList>
    </citation>
    <scope>NUCLEOTIDE SEQUENCE [LARGE SCALE GENOMIC DNA]</scope>
    <source>
        <strain evidence="4 5">DSM 18481</strain>
    </source>
</reference>
<keyword evidence="2" id="KW-0732">Signal</keyword>
<comment type="caution">
    <text evidence="4">The sequence shown here is derived from an EMBL/GenBank/DDBJ whole genome shotgun (WGS) entry which is preliminary data.</text>
</comment>
<dbReference type="Proteomes" id="UP001429984">
    <property type="component" value="Unassembled WGS sequence"/>
</dbReference>
<dbReference type="PANTHER" id="PTHR30163:SF9">
    <property type="entry name" value="MEMBRANE-BOUND LYTIC MUREIN TRANSGLYCOSYLASE B"/>
    <property type="match status" value="1"/>
</dbReference>
<organism evidence="4 5">
    <name type="scientific">Lysobacter niastensis</name>
    <dbReference type="NCBI Taxonomy" id="380629"/>
    <lineage>
        <taxon>Bacteria</taxon>
        <taxon>Pseudomonadati</taxon>
        <taxon>Pseudomonadota</taxon>
        <taxon>Gammaproteobacteria</taxon>
        <taxon>Lysobacterales</taxon>
        <taxon>Lysobacteraceae</taxon>
        <taxon>Lysobacter</taxon>
    </lineage>
</organism>
<feature type="chain" id="PRO_5046737108" evidence="2">
    <location>
        <begin position="25"/>
        <end position="394"/>
    </location>
</feature>
<dbReference type="Gene3D" id="1.10.530.10">
    <property type="match status" value="1"/>
</dbReference>
<proteinExistence type="predicted"/>
<evidence type="ECO:0000313" key="4">
    <source>
        <dbReference type="EMBL" id="MBF6025149.1"/>
    </source>
</evidence>
<feature type="compositionally biased region" description="Low complexity" evidence="1">
    <location>
        <begin position="31"/>
        <end position="42"/>
    </location>
</feature>
<evidence type="ECO:0000259" key="3">
    <source>
        <dbReference type="Pfam" id="PF13406"/>
    </source>
</evidence>
<evidence type="ECO:0000256" key="1">
    <source>
        <dbReference type="SAM" id="MobiDB-lite"/>
    </source>
</evidence>
<name>A0ABS0B7Y9_9GAMM</name>
<dbReference type="NCBIfam" id="TIGR02282">
    <property type="entry name" value="MltB"/>
    <property type="match status" value="1"/>
</dbReference>
<dbReference type="PROSITE" id="PS51257">
    <property type="entry name" value="PROKAR_LIPOPROTEIN"/>
    <property type="match status" value="1"/>
</dbReference>
<dbReference type="InterPro" id="IPR011757">
    <property type="entry name" value="Lytic_transglycosylase_MltB"/>
</dbReference>
<feature type="region of interest" description="Disordered" evidence="1">
    <location>
        <begin position="31"/>
        <end position="56"/>
    </location>
</feature>
<dbReference type="PANTHER" id="PTHR30163">
    <property type="entry name" value="MEMBRANE-BOUND LYTIC MUREIN TRANSGLYCOSYLASE B"/>
    <property type="match status" value="1"/>
</dbReference>
<protein>
    <submittedName>
        <fullName evidence="4">Lytic murein transglycosylase B</fullName>
    </submittedName>
</protein>
<dbReference type="SUPFAM" id="SSF53955">
    <property type="entry name" value="Lysozyme-like"/>
    <property type="match status" value="1"/>
</dbReference>
<feature type="signal peptide" evidence="2">
    <location>
        <begin position="1"/>
        <end position="24"/>
    </location>
</feature>
<evidence type="ECO:0000313" key="5">
    <source>
        <dbReference type="Proteomes" id="UP001429984"/>
    </source>
</evidence>
<dbReference type="Pfam" id="PF13406">
    <property type="entry name" value="SLT_2"/>
    <property type="match status" value="1"/>
</dbReference>
<accession>A0ABS0B7Y9</accession>
<dbReference type="RefSeq" id="WP_194931751.1">
    <property type="nucleotide sequence ID" value="NZ_JADLZT010000007.1"/>
</dbReference>
<dbReference type="InterPro" id="IPR043426">
    <property type="entry name" value="MltB-like"/>
</dbReference>
<dbReference type="CDD" id="cd13399">
    <property type="entry name" value="Slt35-like"/>
    <property type="match status" value="1"/>
</dbReference>
<gene>
    <name evidence="4" type="primary">mltB</name>
    <name evidence="4" type="ORF">IU514_14040</name>
</gene>